<sequence>MPYNDAEKASLADASFVAKAQPLLDTLKDDKNGRKQAFKDLKSLYEETFGSSDEDKNTISLFLYSGPLGRRLELGSVFASHQVERPAIYRRFAQIHTGDATLNDVKSAYYTRFRDFFIKNKRLEKLGPFQVMHHGSRFQWHDGIARKLRPTVSIFSSDPLRNPFYHPHMEVLRDFWLYHPVQVDKVTGFQLAGTIMLI</sequence>
<evidence type="ECO:0000313" key="1">
    <source>
        <dbReference type="EMBL" id="MCP1247238.1"/>
    </source>
</evidence>
<dbReference type="RefSeq" id="WP_253551213.1">
    <property type="nucleotide sequence ID" value="NZ_JAMYZR010000066.1"/>
</dbReference>
<dbReference type="EMBL" id="JAMYZR010000066">
    <property type="protein sequence ID" value="MCP1247238.1"/>
    <property type="molecule type" value="Genomic_DNA"/>
</dbReference>
<accession>A0ABT1EV25</accession>
<proteinExistence type="predicted"/>
<protein>
    <submittedName>
        <fullName evidence="1">Uncharacterized protein</fullName>
    </submittedName>
</protein>
<keyword evidence="2" id="KW-1185">Reference proteome</keyword>
<name>A0ABT1EV25_9PROT</name>
<comment type="caution">
    <text evidence="1">The sequence shown here is derived from an EMBL/GenBank/DDBJ whole genome shotgun (WGS) entry which is preliminary data.</text>
</comment>
<dbReference type="InterPro" id="IPR036866">
    <property type="entry name" value="RibonucZ/Hydroxyglut_hydro"/>
</dbReference>
<reference evidence="1 2" key="1">
    <citation type="submission" date="2022-06" db="EMBL/GenBank/DDBJ databases">
        <title>Acetobacer genomes from food samples.</title>
        <authorList>
            <person name="Sombolestani A."/>
        </authorList>
    </citation>
    <scope>NUCLEOTIDE SEQUENCE [LARGE SCALE GENOMIC DNA]</scope>
    <source>
        <strain evidence="1 2">R-83281</strain>
    </source>
</reference>
<dbReference type="Gene3D" id="3.60.15.10">
    <property type="entry name" value="Ribonuclease Z/Hydroxyacylglutathione hydrolase-like"/>
    <property type="match status" value="1"/>
</dbReference>
<evidence type="ECO:0000313" key="2">
    <source>
        <dbReference type="Proteomes" id="UP001523543"/>
    </source>
</evidence>
<gene>
    <name evidence="1" type="ORF">NKW54_15040</name>
</gene>
<organism evidence="1 2">
    <name type="scientific">Acetobacter cerevisiae</name>
    <dbReference type="NCBI Taxonomy" id="178900"/>
    <lineage>
        <taxon>Bacteria</taxon>
        <taxon>Pseudomonadati</taxon>
        <taxon>Pseudomonadota</taxon>
        <taxon>Alphaproteobacteria</taxon>
        <taxon>Acetobacterales</taxon>
        <taxon>Acetobacteraceae</taxon>
        <taxon>Acetobacter</taxon>
    </lineage>
</organism>
<dbReference type="Proteomes" id="UP001523543">
    <property type="component" value="Unassembled WGS sequence"/>
</dbReference>